<proteinExistence type="predicted"/>
<dbReference type="Proteomes" id="UP000005744">
    <property type="component" value="Unassembled WGS sequence"/>
</dbReference>
<keyword evidence="2" id="KW-1185">Reference proteome</keyword>
<dbReference type="PANTHER" id="PTHR40590">
    <property type="entry name" value="CYTOPLASMIC PROTEIN-RELATED"/>
    <property type="match status" value="1"/>
</dbReference>
<dbReference type="InterPro" id="IPR047111">
    <property type="entry name" value="YbaP-like"/>
</dbReference>
<dbReference type="eggNOG" id="COG3735">
    <property type="taxonomic scope" value="Bacteria"/>
</dbReference>
<dbReference type="STRING" id="395493.BegalDRAFT_1308"/>
<dbReference type="OrthoDB" id="357294at2"/>
<dbReference type="CDD" id="cd14789">
    <property type="entry name" value="Tiki"/>
    <property type="match status" value="1"/>
</dbReference>
<dbReference type="EMBL" id="JH600070">
    <property type="protein sequence ID" value="EIJ42204.1"/>
    <property type="molecule type" value="Genomic_DNA"/>
</dbReference>
<organism evidence="1 2">
    <name type="scientific">Beggiatoa alba B18LD</name>
    <dbReference type="NCBI Taxonomy" id="395493"/>
    <lineage>
        <taxon>Bacteria</taxon>
        <taxon>Pseudomonadati</taxon>
        <taxon>Pseudomonadota</taxon>
        <taxon>Gammaproteobacteria</taxon>
        <taxon>Thiotrichales</taxon>
        <taxon>Thiotrichaceae</taxon>
        <taxon>Beggiatoa</taxon>
    </lineage>
</organism>
<dbReference type="RefSeq" id="WP_002684932.1">
    <property type="nucleotide sequence ID" value="NZ_JH600070.1"/>
</dbReference>
<evidence type="ECO:0000313" key="2">
    <source>
        <dbReference type="Proteomes" id="UP000005744"/>
    </source>
</evidence>
<accession>I3CF11</accession>
<dbReference type="PANTHER" id="PTHR40590:SF1">
    <property type="entry name" value="CYTOPLASMIC PROTEIN"/>
    <property type="match status" value="1"/>
</dbReference>
<dbReference type="Pfam" id="PF01963">
    <property type="entry name" value="TraB_PrgY_gumN"/>
    <property type="match status" value="1"/>
</dbReference>
<evidence type="ECO:0008006" key="3">
    <source>
        <dbReference type="Google" id="ProtNLM"/>
    </source>
</evidence>
<dbReference type="HOGENOM" id="CLU_057525_1_0_6"/>
<name>I3CF11_9GAMM</name>
<evidence type="ECO:0000313" key="1">
    <source>
        <dbReference type="EMBL" id="EIJ42204.1"/>
    </source>
</evidence>
<reference evidence="1 2" key="1">
    <citation type="submission" date="2011-11" db="EMBL/GenBank/DDBJ databases">
        <title>Improved High-Quality Draft sequence of Beggiatoa alba B18lD.</title>
        <authorList>
            <consortium name="US DOE Joint Genome Institute"/>
            <person name="Lucas S."/>
            <person name="Han J."/>
            <person name="Lapidus A."/>
            <person name="Cheng J.-F."/>
            <person name="Goodwin L."/>
            <person name="Pitluck S."/>
            <person name="Peters L."/>
            <person name="Mikhailova N."/>
            <person name="Held B."/>
            <person name="Detter J.C."/>
            <person name="Han C."/>
            <person name="Tapia R."/>
            <person name="Land M."/>
            <person name="Hauser L."/>
            <person name="Kyrpides N."/>
            <person name="Ivanova N."/>
            <person name="Pagani I."/>
            <person name="Samuel K."/>
            <person name="Teske A."/>
            <person name="Mueller J."/>
            <person name="Woyke T."/>
        </authorList>
    </citation>
    <scope>NUCLEOTIDE SEQUENCE [LARGE SCALE GENOMIC DNA]</scope>
    <source>
        <strain evidence="1 2">B18LD</strain>
    </source>
</reference>
<dbReference type="AlphaFoldDB" id="I3CF11"/>
<dbReference type="InterPro" id="IPR002816">
    <property type="entry name" value="TraB/PrgY/GumN_fam"/>
</dbReference>
<protein>
    <recommendedName>
        <fullName evidence="3">GumN protein</fullName>
    </recommendedName>
</protein>
<sequence length="305" mass="34818">MKAPATYYLINLLLLCQFFLVPTHTWAREAKTSAPTVTLEKGLLWKIEKEGIKTSYLLGTIHSEDPRVAKLSPTVRQAIDKSELAVFELELNFSTLYKSVTAMYLEGEQTLEQIIGKEDYPAMIQQLEKHGFPESVVKRMKPWAVMLTISMPKSKTGQILDLLLYQYALQLGKKIKGLETAEEQLSLFENIPLTEQITLLKDSLAHIESVNETLEQLHKFYIAHTLQAMKDFEAIYLEKTTNEPELVKALMVKLVDERNNRMVERIIPIIQQTSTFIAVGSMHLVGETGIIYQLRKQGYKVSAVW</sequence>
<gene>
    <name evidence="1" type="ORF">BegalDRAFT_1308</name>
</gene>